<accession>A0ABS8PLU4</accession>
<keyword evidence="2" id="KW-0238">DNA-binding</keyword>
<evidence type="ECO:0000259" key="5">
    <source>
        <dbReference type="PROSITE" id="PS50110"/>
    </source>
</evidence>
<feature type="domain" description="HTH luxR-type" evidence="4">
    <location>
        <begin position="137"/>
        <end position="202"/>
    </location>
</feature>
<dbReference type="PROSITE" id="PS50110">
    <property type="entry name" value="RESPONSE_REGULATORY"/>
    <property type="match status" value="1"/>
</dbReference>
<organism evidence="6 7">
    <name type="scientific">Niabella pedocola</name>
    <dbReference type="NCBI Taxonomy" id="1752077"/>
    <lineage>
        <taxon>Bacteria</taxon>
        <taxon>Pseudomonadati</taxon>
        <taxon>Bacteroidota</taxon>
        <taxon>Chitinophagia</taxon>
        <taxon>Chitinophagales</taxon>
        <taxon>Chitinophagaceae</taxon>
        <taxon>Niabella</taxon>
    </lineage>
</organism>
<dbReference type="SMART" id="SM00448">
    <property type="entry name" value="REC"/>
    <property type="match status" value="1"/>
</dbReference>
<dbReference type="InterPro" id="IPR016032">
    <property type="entry name" value="Sig_transdc_resp-reg_C-effctor"/>
</dbReference>
<sequence>MTYRVFIVDDHHMVIEGLRSLLGDEKEIELAGHATSVATCRAFLQRQLPDVILMDISLPDGNGMDLCREVRALYPSVFVIGLSTFSQQSFIHKMMEHGASGYLLKNATKEELLEAIRDVVKGKIYLSEEASQIMKKDNPPAVVLTRREQEVLALIAEGLTNNEMAQRLFVSTATIDTHRKNLLTKLDAKNTATLVRKAVQQELIQV</sequence>
<protein>
    <submittedName>
        <fullName evidence="6">Response regulator transcription factor</fullName>
    </submittedName>
</protein>
<dbReference type="Pfam" id="PF00072">
    <property type="entry name" value="Response_reg"/>
    <property type="match status" value="1"/>
</dbReference>
<dbReference type="SMART" id="SM00421">
    <property type="entry name" value="HTH_LUXR"/>
    <property type="match status" value="1"/>
</dbReference>
<evidence type="ECO:0000256" key="2">
    <source>
        <dbReference type="ARBA" id="ARBA00023125"/>
    </source>
</evidence>
<dbReference type="CDD" id="cd17535">
    <property type="entry name" value="REC_NarL-like"/>
    <property type="match status" value="1"/>
</dbReference>
<dbReference type="RefSeq" id="WP_231002979.1">
    <property type="nucleotide sequence ID" value="NZ_JAJNEC010000004.1"/>
</dbReference>
<dbReference type="Gene3D" id="3.40.50.2300">
    <property type="match status" value="1"/>
</dbReference>
<feature type="modified residue" description="4-aspartylphosphate" evidence="3">
    <location>
        <position position="55"/>
    </location>
</feature>
<dbReference type="PROSITE" id="PS50043">
    <property type="entry name" value="HTH_LUXR_2"/>
    <property type="match status" value="1"/>
</dbReference>
<dbReference type="PANTHER" id="PTHR43214:SF43">
    <property type="entry name" value="TWO-COMPONENT RESPONSE REGULATOR"/>
    <property type="match status" value="1"/>
</dbReference>
<dbReference type="PRINTS" id="PR00038">
    <property type="entry name" value="HTHLUXR"/>
</dbReference>
<feature type="domain" description="Response regulatory" evidence="5">
    <location>
        <begin position="4"/>
        <end position="120"/>
    </location>
</feature>
<keyword evidence="1 3" id="KW-0597">Phosphoprotein</keyword>
<dbReference type="EMBL" id="JAJNEC010000004">
    <property type="protein sequence ID" value="MCD2422075.1"/>
    <property type="molecule type" value="Genomic_DNA"/>
</dbReference>
<evidence type="ECO:0000313" key="6">
    <source>
        <dbReference type="EMBL" id="MCD2422075.1"/>
    </source>
</evidence>
<evidence type="ECO:0000313" key="7">
    <source>
        <dbReference type="Proteomes" id="UP001199816"/>
    </source>
</evidence>
<comment type="caution">
    <text evidence="6">The sequence shown here is derived from an EMBL/GenBank/DDBJ whole genome shotgun (WGS) entry which is preliminary data.</text>
</comment>
<proteinExistence type="predicted"/>
<keyword evidence="7" id="KW-1185">Reference proteome</keyword>
<dbReference type="InterPro" id="IPR011006">
    <property type="entry name" value="CheY-like_superfamily"/>
</dbReference>
<dbReference type="Pfam" id="PF00196">
    <property type="entry name" value="GerE"/>
    <property type="match status" value="1"/>
</dbReference>
<evidence type="ECO:0000256" key="1">
    <source>
        <dbReference type="ARBA" id="ARBA00022553"/>
    </source>
</evidence>
<dbReference type="InterPro" id="IPR001789">
    <property type="entry name" value="Sig_transdc_resp-reg_receiver"/>
</dbReference>
<dbReference type="SUPFAM" id="SSF52172">
    <property type="entry name" value="CheY-like"/>
    <property type="match status" value="1"/>
</dbReference>
<evidence type="ECO:0000256" key="3">
    <source>
        <dbReference type="PROSITE-ProRule" id="PRU00169"/>
    </source>
</evidence>
<dbReference type="Proteomes" id="UP001199816">
    <property type="component" value="Unassembled WGS sequence"/>
</dbReference>
<reference evidence="6 7" key="1">
    <citation type="submission" date="2021-11" db="EMBL/GenBank/DDBJ databases">
        <title>Genomic of Niabella pedocola.</title>
        <authorList>
            <person name="Wu T."/>
        </authorList>
    </citation>
    <scope>NUCLEOTIDE SEQUENCE [LARGE SCALE GENOMIC DNA]</scope>
    <source>
        <strain evidence="6 7">JCM 31011</strain>
    </source>
</reference>
<dbReference type="InterPro" id="IPR000792">
    <property type="entry name" value="Tscrpt_reg_LuxR_C"/>
</dbReference>
<gene>
    <name evidence="6" type="ORF">LQ567_04830</name>
</gene>
<evidence type="ECO:0000259" key="4">
    <source>
        <dbReference type="PROSITE" id="PS50043"/>
    </source>
</evidence>
<name>A0ABS8PLU4_9BACT</name>
<dbReference type="SUPFAM" id="SSF46894">
    <property type="entry name" value="C-terminal effector domain of the bipartite response regulators"/>
    <property type="match status" value="1"/>
</dbReference>
<dbReference type="InterPro" id="IPR058245">
    <property type="entry name" value="NreC/VraR/RcsB-like_REC"/>
</dbReference>
<dbReference type="InterPro" id="IPR039420">
    <property type="entry name" value="WalR-like"/>
</dbReference>
<dbReference type="PANTHER" id="PTHR43214">
    <property type="entry name" value="TWO-COMPONENT RESPONSE REGULATOR"/>
    <property type="match status" value="1"/>
</dbReference>
<dbReference type="CDD" id="cd06170">
    <property type="entry name" value="LuxR_C_like"/>
    <property type="match status" value="1"/>
</dbReference>